<dbReference type="AlphaFoldDB" id="A0A3L7IWC5"/>
<reference evidence="1 2" key="1">
    <citation type="submission" date="2018-10" db="EMBL/GenBank/DDBJ databases">
        <authorList>
            <person name="Li J."/>
        </authorList>
    </citation>
    <scope>NUCLEOTIDE SEQUENCE [LARGE SCALE GENOMIC DNA]</scope>
    <source>
        <strain evidence="1 2">ZD1-4</strain>
    </source>
</reference>
<gene>
    <name evidence="1" type="ORF">D9V28_11125</name>
</gene>
<organism evidence="1 2">
    <name type="scientific">Mycetocola zhadangensis</name>
    <dbReference type="NCBI Taxonomy" id="1164595"/>
    <lineage>
        <taxon>Bacteria</taxon>
        <taxon>Bacillati</taxon>
        <taxon>Actinomycetota</taxon>
        <taxon>Actinomycetes</taxon>
        <taxon>Micrococcales</taxon>
        <taxon>Microbacteriaceae</taxon>
        <taxon>Mycetocola</taxon>
    </lineage>
</organism>
<name>A0A3L7IWC5_9MICO</name>
<proteinExistence type="predicted"/>
<keyword evidence="2" id="KW-1185">Reference proteome</keyword>
<dbReference type="EMBL" id="RCWJ01000003">
    <property type="protein sequence ID" value="RLQ82518.1"/>
    <property type="molecule type" value="Genomic_DNA"/>
</dbReference>
<sequence>MVPVRWETLFAAQAVRIVHERTGFEWRVHARPRAHGFRAGGPPRSPTHGRQRLLTPVARSRTVVGTLLGRDWLDSGAKLDRL</sequence>
<accession>A0A3L7IWC5</accession>
<evidence type="ECO:0000313" key="1">
    <source>
        <dbReference type="EMBL" id="RLQ82518.1"/>
    </source>
</evidence>
<dbReference type="Proteomes" id="UP000282460">
    <property type="component" value="Unassembled WGS sequence"/>
</dbReference>
<evidence type="ECO:0000313" key="2">
    <source>
        <dbReference type="Proteomes" id="UP000282460"/>
    </source>
</evidence>
<protein>
    <submittedName>
        <fullName evidence="1">Uncharacterized protein</fullName>
    </submittedName>
</protein>
<comment type="caution">
    <text evidence="1">The sequence shown here is derived from an EMBL/GenBank/DDBJ whole genome shotgun (WGS) entry which is preliminary data.</text>
</comment>